<dbReference type="EMBL" id="JACEIK010002598">
    <property type="protein sequence ID" value="MCD9638011.1"/>
    <property type="molecule type" value="Genomic_DNA"/>
</dbReference>
<comment type="caution">
    <text evidence="1">The sequence shown here is derived from an EMBL/GenBank/DDBJ whole genome shotgun (WGS) entry which is preliminary data.</text>
</comment>
<sequence>YFRKNSILVKDALIIYPPRGYSPSTSSTPSPCGSSPFLCTLCFRDSSSEPDSQPSTLSLSHSYRHIAPAPLPLAHALELHWHLHRNLLLHL</sequence>
<protein>
    <submittedName>
        <fullName evidence="1">Uncharacterized protein</fullName>
    </submittedName>
</protein>
<organism evidence="1 2">
    <name type="scientific">Datura stramonium</name>
    <name type="common">Jimsonweed</name>
    <name type="synonym">Common thornapple</name>
    <dbReference type="NCBI Taxonomy" id="4076"/>
    <lineage>
        <taxon>Eukaryota</taxon>
        <taxon>Viridiplantae</taxon>
        <taxon>Streptophyta</taxon>
        <taxon>Embryophyta</taxon>
        <taxon>Tracheophyta</taxon>
        <taxon>Spermatophyta</taxon>
        <taxon>Magnoliopsida</taxon>
        <taxon>eudicotyledons</taxon>
        <taxon>Gunneridae</taxon>
        <taxon>Pentapetalae</taxon>
        <taxon>asterids</taxon>
        <taxon>lamiids</taxon>
        <taxon>Solanales</taxon>
        <taxon>Solanaceae</taxon>
        <taxon>Solanoideae</taxon>
        <taxon>Datureae</taxon>
        <taxon>Datura</taxon>
    </lineage>
</organism>
<reference evidence="1 2" key="1">
    <citation type="journal article" date="2021" name="BMC Genomics">
        <title>Datura genome reveals duplications of psychoactive alkaloid biosynthetic genes and high mutation rate following tissue culture.</title>
        <authorList>
            <person name="Rajewski A."/>
            <person name="Carter-House D."/>
            <person name="Stajich J."/>
            <person name="Litt A."/>
        </authorList>
    </citation>
    <scope>NUCLEOTIDE SEQUENCE [LARGE SCALE GENOMIC DNA]</scope>
    <source>
        <strain evidence="1">AR-01</strain>
    </source>
</reference>
<name>A0ABS8UVE6_DATST</name>
<proteinExistence type="predicted"/>
<evidence type="ECO:0000313" key="2">
    <source>
        <dbReference type="Proteomes" id="UP000823775"/>
    </source>
</evidence>
<gene>
    <name evidence="1" type="ORF">HAX54_021621</name>
</gene>
<evidence type="ECO:0000313" key="1">
    <source>
        <dbReference type="EMBL" id="MCD9638011.1"/>
    </source>
</evidence>
<keyword evidence="2" id="KW-1185">Reference proteome</keyword>
<accession>A0ABS8UVE6</accession>
<feature type="non-terminal residue" evidence="1">
    <location>
        <position position="91"/>
    </location>
</feature>
<dbReference type="Proteomes" id="UP000823775">
    <property type="component" value="Unassembled WGS sequence"/>
</dbReference>
<feature type="non-terminal residue" evidence="1">
    <location>
        <position position="1"/>
    </location>
</feature>